<evidence type="ECO:0000313" key="8">
    <source>
        <dbReference type="EMBL" id="OGY13742.1"/>
    </source>
</evidence>
<keyword evidence="2 5" id="KW-0812">Transmembrane</keyword>
<organism evidence="8 9">
    <name type="scientific">Candidatus Blackburnbacteria bacterium RIFCSPLOWO2_01_FULL_40_20</name>
    <dbReference type="NCBI Taxonomy" id="1797519"/>
    <lineage>
        <taxon>Bacteria</taxon>
        <taxon>Candidatus Blackburniibacteriota</taxon>
    </lineage>
</organism>
<feature type="transmembrane region" description="Helical" evidence="5">
    <location>
        <begin position="349"/>
        <end position="372"/>
    </location>
</feature>
<comment type="caution">
    <text evidence="8">The sequence shown here is derived from an EMBL/GenBank/DDBJ whole genome shotgun (WGS) entry which is preliminary data.</text>
</comment>
<dbReference type="AlphaFoldDB" id="A0A1G1VEV8"/>
<feature type="transmembrane region" description="Helical" evidence="5">
    <location>
        <begin position="186"/>
        <end position="203"/>
    </location>
</feature>
<protein>
    <submittedName>
        <fullName evidence="8">Uncharacterized protein</fullName>
    </submittedName>
</protein>
<reference evidence="8 9" key="1">
    <citation type="journal article" date="2016" name="Nat. Commun.">
        <title>Thousands of microbial genomes shed light on interconnected biogeochemical processes in an aquifer system.</title>
        <authorList>
            <person name="Anantharaman K."/>
            <person name="Brown C.T."/>
            <person name="Hug L.A."/>
            <person name="Sharon I."/>
            <person name="Castelle C.J."/>
            <person name="Probst A.J."/>
            <person name="Thomas B.C."/>
            <person name="Singh A."/>
            <person name="Wilkins M.J."/>
            <person name="Karaoz U."/>
            <person name="Brodie E.L."/>
            <person name="Williams K.H."/>
            <person name="Hubbard S.S."/>
            <person name="Banfield J.F."/>
        </authorList>
    </citation>
    <scope>NUCLEOTIDE SEQUENCE [LARGE SCALE GENOMIC DNA]</scope>
</reference>
<gene>
    <name evidence="8" type="ORF">A3A77_01780</name>
</gene>
<keyword evidence="3 5" id="KW-1133">Transmembrane helix</keyword>
<dbReference type="Gene3D" id="3.40.50.1820">
    <property type="entry name" value="alpha/beta hydrolase"/>
    <property type="match status" value="1"/>
</dbReference>
<evidence type="ECO:0000256" key="1">
    <source>
        <dbReference type="ARBA" id="ARBA00004141"/>
    </source>
</evidence>
<evidence type="ECO:0000256" key="3">
    <source>
        <dbReference type="ARBA" id="ARBA00022989"/>
    </source>
</evidence>
<dbReference type="InterPro" id="IPR029058">
    <property type="entry name" value="AB_hydrolase_fold"/>
</dbReference>
<feature type="transmembrane region" description="Helical" evidence="5">
    <location>
        <begin position="20"/>
        <end position="42"/>
    </location>
</feature>
<dbReference type="EMBL" id="MHCC01000011">
    <property type="protein sequence ID" value="OGY13742.1"/>
    <property type="molecule type" value="Genomic_DNA"/>
</dbReference>
<accession>A0A1G1VEV8</accession>
<sequence length="828" mass="92936">MVIDSVSSGVIIIFNFMKSFSLLQLTFLLGLFLLPFIFWPWALVPYELPRVWFFQRWVEILVIIGVLTGLTKIQTRKLNPLFIFICIFISISVSVSILGVDFPKSFWGNYYRADGLITLFHLAGLFLFLYLFWNSSWQKPTVLSISLGSIGVSLLAIISLLIPGVFKLPPSDAWNGAIGATFGQPKFLAGYLTVTLPFIYFLATKQVNQRKLWIAALIFQVIAIFLTFSKGGIAGIGLFILGSLLLKQKIINPLIPLISLIFITVVGGIFYFSTLITNPTILGTAEYAAGFNPESRPRIFIKGFFGYLKRPLFGWGWSNFDYAASSIVWPTKIEKDVYIDKAHSSILEVLVTTGPLGLIFYIAILIAALVGINKSNEENVWKNTLLLSLVLYLLHSQTNVTSVAQDVVLWLILGIAVSTSQVVVKSSSSLCHPERSEETLAHASNPSEINSEILRGVYTEFDERAQNDSYQTYTNKKMKPTLVILLIIIFSLTTGGIGWWVGKNGNFLQNNELISPLLKQSFPTSPKEKPLDKYSYENLSKREFAGSEIKIEQTLKSTPGFTSYLFSYQSDGKKVTGQMNIPNITTSTMYRSGAWPTILMIRGYADPKAYKTGDGTKNAAAFFAKNGFLTIAPDFLGYGGSDQNAGDILESRFQTYTTVLNLLASLQSVKQIDQNNLFIWAHSNGGHIALATLEITGRNIPTTLWAPVSKYFPYSVLAYTDDSDDKGKLIRRVLGEFEQNYDPNNYSVDTYFDRINSPLQLHQGTLDDLVLKRWSDELVAALKSKDKKVNYFVYPRADHNMMPNWNIAVERDLEFFRKNLNLEEPNSR</sequence>
<evidence type="ECO:0000313" key="9">
    <source>
        <dbReference type="Proteomes" id="UP000178659"/>
    </source>
</evidence>
<feature type="domain" description="O-antigen ligase-related" evidence="7">
    <location>
        <begin position="215"/>
        <end position="362"/>
    </location>
</feature>
<dbReference type="PANTHER" id="PTHR37422">
    <property type="entry name" value="TEICHURONIC ACID BIOSYNTHESIS PROTEIN TUAE"/>
    <property type="match status" value="1"/>
</dbReference>
<dbReference type="SUPFAM" id="SSF53474">
    <property type="entry name" value="alpha/beta-Hydrolases"/>
    <property type="match status" value="1"/>
</dbReference>
<dbReference type="GO" id="GO:0006508">
    <property type="term" value="P:proteolysis"/>
    <property type="evidence" value="ECO:0007669"/>
    <property type="project" value="InterPro"/>
</dbReference>
<evidence type="ECO:0000259" key="7">
    <source>
        <dbReference type="Pfam" id="PF04932"/>
    </source>
</evidence>
<feature type="transmembrane region" description="Helical" evidence="5">
    <location>
        <begin position="54"/>
        <end position="71"/>
    </location>
</feature>
<evidence type="ECO:0000256" key="2">
    <source>
        <dbReference type="ARBA" id="ARBA00022692"/>
    </source>
</evidence>
<feature type="transmembrane region" description="Helical" evidence="5">
    <location>
        <begin position="145"/>
        <end position="166"/>
    </location>
</feature>
<feature type="transmembrane region" description="Helical" evidence="5">
    <location>
        <begin position="253"/>
        <end position="272"/>
    </location>
</feature>
<dbReference type="InterPro" id="IPR001375">
    <property type="entry name" value="Peptidase_S9_cat"/>
</dbReference>
<dbReference type="InterPro" id="IPR051533">
    <property type="entry name" value="WaaL-like"/>
</dbReference>
<feature type="domain" description="Peptidase S9 prolyl oligopeptidase catalytic" evidence="6">
    <location>
        <begin position="619"/>
        <end position="821"/>
    </location>
</feature>
<evidence type="ECO:0000256" key="4">
    <source>
        <dbReference type="ARBA" id="ARBA00023136"/>
    </source>
</evidence>
<name>A0A1G1VEV8_9BACT</name>
<proteinExistence type="predicted"/>
<dbReference type="InterPro" id="IPR007016">
    <property type="entry name" value="O-antigen_ligase-rel_domated"/>
</dbReference>
<feature type="transmembrane region" description="Helical" evidence="5">
    <location>
        <begin position="407"/>
        <end position="424"/>
    </location>
</feature>
<evidence type="ECO:0000259" key="6">
    <source>
        <dbReference type="Pfam" id="PF00326"/>
    </source>
</evidence>
<dbReference type="PANTHER" id="PTHR37422:SF23">
    <property type="entry name" value="TEICHURONIC ACID BIOSYNTHESIS PROTEIN TUAE"/>
    <property type="match status" value="1"/>
</dbReference>
<dbReference type="Pfam" id="PF04932">
    <property type="entry name" value="Wzy_C"/>
    <property type="match status" value="1"/>
</dbReference>
<feature type="transmembrane region" description="Helical" evidence="5">
    <location>
        <begin position="482"/>
        <end position="501"/>
    </location>
</feature>
<keyword evidence="4 5" id="KW-0472">Membrane</keyword>
<feature type="transmembrane region" description="Helical" evidence="5">
    <location>
        <begin position="215"/>
        <end position="241"/>
    </location>
</feature>
<dbReference type="GO" id="GO:0008236">
    <property type="term" value="F:serine-type peptidase activity"/>
    <property type="evidence" value="ECO:0007669"/>
    <property type="project" value="InterPro"/>
</dbReference>
<dbReference type="GO" id="GO:0016020">
    <property type="term" value="C:membrane"/>
    <property type="evidence" value="ECO:0007669"/>
    <property type="project" value="UniProtKB-SubCell"/>
</dbReference>
<dbReference type="Pfam" id="PF00326">
    <property type="entry name" value="Peptidase_S9"/>
    <property type="match status" value="1"/>
</dbReference>
<evidence type="ECO:0000256" key="5">
    <source>
        <dbReference type="SAM" id="Phobius"/>
    </source>
</evidence>
<dbReference type="Proteomes" id="UP000178659">
    <property type="component" value="Unassembled WGS sequence"/>
</dbReference>
<feature type="transmembrane region" description="Helical" evidence="5">
    <location>
        <begin position="78"/>
        <end position="98"/>
    </location>
</feature>
<comment type="subcellular location">
    <subcellularLocation>
        <location evidence="1">Membrane</location>
        <topology evidence="1">Multi-pass membrane protein</topology>
    </subcellularLocation>
</comment>
<feature type="transmembrane region" description="Helical" evidence="5">
    <location>
        <begin position="110"/>
        <end position="133"/>
    </location>
</feature>